<dbReference type="Proteomes" id="UP001165667">
    <property type="component" value="Unassembled WGS sequence"/>
</dbReference>
<feature type="transmembrane region" description="Helical" evidence="6">
    <location>
        <begin position="104"/>
        <end position="123"/>
    </location>
</feature>
<feature type="transmembrane region" description="Helical" evidence="6">
    <location>
        <begin position="32"/>
        <end position="55"/>
    </location>
</feature>
<dbReference type="AlphaFoldDB" id="A0AA41YUG4"/>
<feature type="transmembrane region" description="Helical" evidence="6">
    <location>
        <begin position="282"/>
        <end position="309"/>
    </location>
</feature>
<feature type="transmembrane region" description="Helical" evidence="6">
    <location>
        <begin position="241"/>
        <end position="262"/>
    </location>
</feature>
<dbReference type="InterPro" id="IPR036188">
    <property type="entry name" value="FAD/NAD-bd_sf"/>
</dbReference>
<dbReference type="InterPro" id="IPR050833">
    <property type="entry name" value="Poly_Biosynth_Transport"/>
</dbReference>
<keyword evidence="8" id="KW-1185">Reference proteome</keyword>
<evidence type="ECO:0000256" key="6">
    <source>
        <dbReference type="SAM" id="Phobius"/>
    </source>
</evidence>
<accession>A0AA41YUG4</accession>
<proteinExistence type="predicted"/>
<feature type="transmembrane region" description="Helical" evidence="6">
    <location>
        <begin position="432"/>
        <end position="453"/>
    </location>
</feature>
<keyword evidence="2" id="KW-1003">Cell membrane</keyword>
<feature type="transmembrane region" description="Helical" evidence="6">
    <location>
        <begin position="408"/>
        <end position="426"/>
    </location>
</feature>
<feature type="transmembrane region" description="Helical" evidence="6">
    <location>
        <begin position="76"/>
        <end position="98"/>
    </location>
</feature>
<reference evidence="7" key="1">
    <citation type="submission" date="2022-05" db="EMBL/GenBank/DDBJ databases">
        <authorList>
            <person name="Pankratov T."/>
        </authorList>
    </citation>
    <scope>NUCLEOTIDE SEQUENCE</scope>
    <source>
        <strain evidence="7">BP6-180914</strain>
    </source>
</reference>
<feature type="transmembrane region" description="Helical" evidence="6">
    <location>
        <begin position="374"/>
        <end position="396"/>
    </location>
</feature>
<dbReference type="PANTHER" id="PTHR30250">
    <property type="entry name" value="PST FAMILY PREDICTED COLANIC ACID TRANSPORTER"/>
    <property type="match status" value="1"/>
</dbReference>
<keyword evidence="3 6" id="KW-0812">Transmembrane</keyword>
<gene>
    <name evidence="7" type="ORF">M8523_04380</name>
</gene>
<evidence type="ECO:0000256" key="2">
    <source>
        <dbReference type="ARBA" id="ARBA00022475"/>
    </source>
</evidence>
<evidence type="ECO:0000256" key="3">
    <source>
        <dbReference type="ARBA" id="ARBA00022692"/>
    </source>
</evidence>
<evidence type="ECO:0000256" key="1">
    <source>
        <dbReference type="ARBA" id="ARBA00004651"/>
    </source>
</evidence>
<feature type="transmembrane region" description="Helical" evidence="6">
    <location>
        <begin position="135"/>
        <end position="155"/>
    </location>
</feature>
<name>A0AA41YUG4_9HYPH</name>
<evidence type="ECO:0000256" key="5">
    <source>
        <dbReference type="ARBA" id="ARBA00023136"/>
    </source>
</evidence>
<evidence type="ECO:0000313" key="7">
    <source>
        <dbReference type="EMBL" id="MCW6507252.1"/>
    </source>
</evidence>
<feature type="transmembrane region" description="Helical" evidence="6">
    <location>
        <begin position="161"/>
        <end position="178"/>
    </location>
</feature>
<protein>
    <submittedName>
        <fullName evidence="7">Lipopolysaccharide biosynthesis protein</fullName>
    </submittedName>
</protein>
<dbReference type="PANTHER" id="PTHR30250:SF11">
    <property type="entry name" value="O-ANTIGEN TRANSPORTER-RELATED"/>
    <property type="match status" value="1"/>
</dbReference>
<comment type="subcellular location">
    <subcellularLocation>
        <location evidence="1">Cell membrane</location>
        <topology evidence="1">Multi-pass membrane protein</topology>
    </subcellularLocation>
</comment>
<dbReference type="EMBL" id="JAMOIM010000002">
    <property type="protein sequence ID" value="MCW6507252.1"/>
    <property type="molecule type" value="Genomic_DNA"/>
</dbReference>
<dbReference type="SUPFAM" id="SSF51905">
    <property type="entry name" value="FAD/NAD(P)-binding domain"/>
    <property type="match status" value="1"/>
</dbReference>
<keyword evidence="5 6" id="KW-0472">Membrane</keyword>
<organism evidence="7 8">
    <name type="scientific">Lichenifustis flavocetrariae</name>
    <dbReference type="NCBI Taxonomy" id="2949735"/>
    <lineage>
        <taxon>Bacteria</taxon>
        <taxon>Pseudomonadati</taxon>
        <taxon>Pseudomonadota</taxon>
        <taxon>Alphaproteobacteria</taxon>
        <taxon>Hyphomicrobiales</taxon>
        <taxon>Lichenihabitantaceae</taxon>
        <taxon>Lichenifustis</taxon>
    </lineage>
</organism>
<evidence type="ECO:0000313" key="8">
    <source>
        <dbReference type="Proteomes" id="UP001165667"/>
    </source>
</evidence>
<feature type="transmembrane region" description="Helical" evidence="6">
    <location>
        <begin position="198"/>
        <end position="217"/>
    </location>
</feature>
<evidence type="ECO:0000256" key="4">
    <source>
        <dbReference type="ARBA" id="ARBA00022989"/>
    </source>
</evidence>
<dbReference type="RefSeq" id="WP_282583618.1">
    <property type="nucleotide sequence ID" value="NZ_JAMOIM010000002.1"/>
</dbReference>
<keyword evidence="4 6" id="KW-1133">Transmembrane helix</keyword>
<feature type="transmembrane region" description="Helical" evidence="6">
    <location>
        <begin position="348"/>
        <end position="368"/>
    </location>
</feature>
<feature type="transmembrane region" description="Helical" evidence="6">
    <location>
        <begin position="315"/>
        <end position="336"/>
    </location>
</feature>
<dbReference type="GO" id="GO:0005886">
    <property type="term" value="C:plasma membrane"/>
    <property type="evidence" value="ECO:0007669"/>
    <property type="project" value="UniProtKB-SubCell"/>
</dbReference>
<comment type="caution">
    <text evidence="7">The sequence shown here is derived from an EMBL/GenBank/DDBJ whole genome shotgun (WGS) entry which is preliminary data.</text>
</comment>
<sequence>MRTVITFLLNAGLNFAVGLSIAAVLGPAGYGHFAVAASAGALIATGLFDWLRLSTTRFYGEPQRLLSPALRPTLDFAYRGLTLLVLCGTALVICVGIDPFLTRGLVIAVAVTGIANGAFDFQAALARARFKDRDYAVLVIGKGVLGLAFALGAALLTEDPALVLAAQAGGILLATLPVRSKLLDPPGARAESALLRRFASYGVPVVVANVVFQTMLLCNRSAAASHFGYASAGQLSLATDIALRLLLAMGAAVDVFVFQLAVRAEATEGHAAAERQLRVNMVTVSAVLVLLAVGFALTLPAFVALIVPARFRSDFVPLGLTILPGILLFCLGQFAVNPVFQIAHRTAPIVGAALVSAAVDGAGLLLMPVGAGPIGIAALHSASLAVGFVILLGLAMRTPAVRPPFGDIVGILVAAAVTSVGLWPMRAIPSPILSLILAASIGPCLYGALLFALDVGTIRAEAARWAIRIKRRASVPEPV</sequence>